<dbReference type="Proteomes" id="UP001607303">
    <property type="component" value="Unassembled WGS sequence"/>
</dbReference>
<dbReference type="AlphaFoldDB" id="A0ABD2CV39"/>
<evidence type="ECO:0000313" key="3">
    <source>
        <dbReference type="Proteomes" id="UP001607303"/>
    </source>
</evidence>
<name>A0ABD2CV39_VESMC</name>
<proteinExistence type="predicted"/>
<keyword evidence="3" id="KW-1185">Reference proteome</keyword>
<dbReference type="EMBL" id="JAYRBN010000028">
    <property type="protein sequence ID" value="KAL2749008.1"/>
    <property type="molecule type" value="Genomic_DNA"/>
</dbReference>
<feature type="region of interest" description="Disordered" evidence="1">
    <location>
        <begin position="35"/>
        <end position="72"/>
    </location>
</feature>
<protein>
    <submittedName>
        <fullName evidence="2">Uncharacterized protein</fullName>
    </submittedName>
</protein>
<evidence type="ECO:0000313" key="2">
    <source>
        <dbReference type="EMBL" id="KAL2749008.1"/>
    </source>
</evidence>
<evidence type="ECO:0000256" key="1">
    <source>
        <dbReference type="SAM" id="MobiDB-lite"/>
    </source>
</evidence>
<comment type="caution">
    <text evidence="2">The sequence shown here is derived from an EMBL/GenBank/DDBJ whole genome shotgun (WGS) entry which is preliminary data.</text>
</comment>
<feature type="compositionally biased region" description="Basic and acidic residues" evidence="1">
    <location>
        <begin position="55"/>
        <end position="72"/>
    </location>
</feature>
<gene>
    <name evidence="2" type="ORF">V1477_002618</name>
</gene>
<reference evidence="2 3" key="1">
    <citation type="journal article" date="2024" name="Ann. Entomol. Soc. Am.">
        <title>Genomic analyses of the southern and eastern yellowjacket wasps (Hymenoptera: Vespidae) reveal evolutionary signatures of social life.</title>
        <authorList>
            <person name="Catto M.A."/>
            <person name="Caine P.B."/>
            <person name="Orr S.E."/>
            <person name="Hunt B.G."/>
            <person name="Goodisman M.A.D."/>
        </authorList>
    </citation>
    <scope>NUCLEOTIDE SEQUENCE [LARGE SCALE GENOMIC DNA]</scope>
    <source>
        <strain evidence="2">232</strain>
        <tissue evidence="2">Head and thorax</tissue>
    </source>
</reference>
<sequence length="155" mass="17697">METISFRFFPGESNYRSDQTSEGYRNGCDCRQASGHANGSLVAPLRTRSTPMKRARTERSLTNDRKQEEDEKKGVSTLWAIFSDREYLSNSNVIMAMAIKCLSSRQHQHKEFLYGSIPESRQSYPLAESICMLNQQRSSNLPQETLLKVSLLPIK</sequence>
<organism evidence="2 3">
    <name type="scientific">Vespula maculifrons</name>
    <name type="common">Eastern yellow jacket</name>
    <name type="synonym">Wasp</name>
    <dbReference type="NCBI Taxonomy" id="7453"/>
    <lineage>
        <taxon>Eukaryota</taxon>
        <taxon>Metazoa</taxon>
        <taxon>Ecdysozoa</taxon>
        <taxon>Arthropoda</taxon>
        <taxon>Hexapoda</taxon>
        <taxon>Insecta</taxon>
        <taxon>Pterygota</taxon>
        <taxon>Neoptera</taxon>
        <taxon>Endopterygota</taxon>
        <taxon>Hymenoptera</taxon>
        <taxon>Apocrita</taxon>
        <taxon>Aculeata</taxon>
        <taxon>Vespoidea</taxon>
        <taxon>Vespidae</taxon>
        <taxon>Vespinae</taxon>
        <taxon>Vespula</taxon>
    </lineage>
</organism>
<accession>A0ABD2CV39</accession>